<keyword evidence="1" id="KW-0812">Transmembrane</keyword>
<evidence type="ECO:0000313" key="2">
    <source>
        <dbReference type="EMBL" id="EDX76451.1"/>
    </source>
</evidence>
<dbReference type="Proteomes" id="UP000003835">
    <property type="component" value="Unassembled WGS sequence"/>
</dbReference>
<protein>
    <submittedName>
        <fullName evidence="2">Uncharacterized protein</fullName>
    </submittedName>
</protein>
<evidence type="ECO:0000313" key="3">
    <source>
        <dbReference type="Proteomes" id="UP000003835"/>
    </source>
</evidence>
<organism evidence="2 3">
    <name type="scientific">Coleofasciculus chthonoplastes PCC 7420</name>
    <dbReference type="NCBI Taxonomy" id="118168"/>
    <lineage>
        <taxon>Bacteria</taxon>
        <taxon>Bacillati</taxon>
        <taxon>Cyanobacteriota</taxon>
        <taxon>Cyanophyceae</taxon>
        <taxon>Coleofasciculales</taxon>
        <taxon>Coleofasciculaceae</taxon>
        <taxon>Coleofasciculus</taxon>
    </lineage>
</organism>
<feature type="transmembrane region" description="Helical" evidence="1">
    <location>
        <begin position="32"/>
        <end position="56"/>
    </location>
</feature>
<dbReference type="HOGENOM" id="CLU_2988833_0_0_3"/>
<keyword evidence="1" id="KW-0472">Membrane</keyword>
<keyword evidence="1" id="KW-1133">Transmembrane helix</keyword>
<evidence type="ECO:0000256" key="1">
    <source>
        <dbReference type="SAM" id="Phobius"/>
    </source>
</evidence>
<reference evidence="2 3" key="1">
    <citation type="submission" date="2008-07" db="EMBL/GenBank/DDBJ databases">
        <authorList>
            <person name="Tandeau de Marsac N."/>
            <person name="Ferriera S."/>
            <person name="Johnson J."/>
            <person name="Kravitz S."/>
            <person name="Beeson K."/>
            <person name="Sutton G."/>
            <person name="Rogers Y.-H."/>
            <person name="Friedman R."/>
            <person name="Frazier M."/>
            <person name="Venter J.C."/>
        </authorList>
    </citation>
    <scope>NUCLEOTIDE SEQUENCE [LARGE SCALE GENOMIC DNA]</scope>
    <source>
        <strain evidence="2 3">PCC 7420</strain>
    </source>
</reference>
<gene>
    <name evidence="2" type="ORF">MC7420_4707</name>
</gene>
<sequence>MFLTPENLYRTSTGLVSDNGITKVGDRDGKSFLNILFLAIADCYALCYMSQFTVILG</sequence>
<keyword evidence="3" id="KW-1185">Reference proteome</keyword>
<accession>B4VN93</accession>
<dbReference type="EMBL" id="DS989846">
    <property type="protein sequence ID" value="EDX76451.1"/>
    <property type="molecule type" value="Genomic_DNA"/>
</dbReference>
<name>B4VN93_9CYAN</name>
<dbReference type="AlphaFoldDB" id="B4VN93"/>
<proteinExistence type="predicted"/>
<dbReference type="STRING" id="118168.MC7420_4707"/>